<gene>
    <name evidence="1" type="ORF">V5799_001721</name>
</gene>
<organism evidence="1 2">
    <name type="scientific">Amblyomma americanum</name>
    <name type="common">Lone star tick</name>
    <dbReference type="NCBI Taxonomy" id="6943"/>
    <lineage>
        <taxon>Eukaryota</taxon>
        <taxon>Metazoa</taxon>
        <taxon>Ecdysozoa</taxon>
        <taxon>Arthropoda</taxon>
        <taxon>Chelicerata</taxon>
        <taxon>Arachnida</taxon>
        <taxon>Acari</taxon>
        <taxon>Parasitiformes</taxon>
        <taxon>Ixodida</taxon>
        <taxon>Ixodoidea</taxon>
        <taxon>Ixodidae</taxon>
        <taxon>Amblyomminae</taxon>
        <taxon>Amblyomma</taxon>
    </lineage>
</organism>
<name>A0AAQ4CZD6_AMBAM</name>
<accession>A0AAQ4CZD6</accession>
<protein>
    <submittedName>
        <fullName evidence="1">Uncharacterized protein</fullName>
    </submittedName>
</protein>
<evidence type="ECO:0000313" key="1">
    <source>
        <dbReference type="EMBL" id="KAK8755576.1"/>
    </source>
</evidence>
<dbReference type="Proteomes" id="UP001321473">
    <property type="component" value="Unassembled WGS sequence"/>
</dbReference>
<evidence type="ECO:0000313" key="2">
    <source>
        <dbReference type="Proteomes" id="UP001321473"/>
    </source>
</evidence>
<reference evidence="1 2" key="1">
    <citation type="journal article" date="2023" name="Arcadia Sci">
        <title>De novo assembly of a long-read Amblyomma americanum tick genome.</title>
        <authorList>
            <person name="Chou S."/>
            <person name="Poskanzer K.E."/>
            <person name="Rollins M."/>
            <person name="Thuy-Boun P.S."/>
        </authorList>
    </citation>
    <scope>NUCLEOTIDE SEQUENCE [LARGE SCALE GENOMIC DNA]</scope>
    <source>
        <strain evidence="1">F_SG_1</strain>
        <tissue evidence="1">Salivary glands</tissue>
    </source>
</reference>
<dbReference type="AlphaFoldDB" id="A0AAQ4CZD6"/>
<sequence length="136" mass="14425">MFTKPPHTLHFTHSSSSFTEVRASTVNGVPDAGASSVLSASVRNGVSTRTALLAPSAVAASSNDAAAGLVVSAVSDAGASGDISRDCDCGGRDCGRFFFFPNAWALRNFLLPPAIVARLKKLYPEWWTRCRFLVSF</sequence>
<proteinExistence type="predicted"/>
<keyword evidence="2" id="KW-1185">Reference proteome</keyword>
<dbReference type="EMBL" id="JARKHS020036632">
    <property type="protein sequence ID" value="KAK8755576.1"/>
    <property type="molecule type" value="Genomic_DNA"/>
</dbReference>
<comment type="caution">
    <text evidence="1">The sequence shown here is derived from an EMBL/GenBank/DDBJ whole genome shotgun (WGS) entry which is preliminary data.</text>
</comment>